<evidence type="ECO:0000256" key="9">
    <source>
        <dbReference type="ARBA" id="ARBA00023136"/>
    </source>
</evidence>
<dbReference type="Proteomes" id="UP000029443">
    <property type="component" value="Unassembled WGS sequence"/>
</dbReference>
<keyword evidence="2 11" id="KW-0997">Cell inner membrane</keyword>
<proteinExistence type="inferred from homology"/>
<comment type="similarity">
    <text evidence="11">Belongs to the glycosyltransferase 51 family.</text>
</comment>
<dbReference type="PANTHER" id="PTHR30400:SF0">
    <property type="entry name" value="BIOSYNTHETIC PEPTIDOGLYCAN TRANSGLYCOSYLASE"/>
    <property type="match status" value="1"/>
</dbReference>
<evidence type="ECO:0000313" key="14">
    <source>
        <dbReference type="EMBL" id="KGD60719.1"/>
    </source>
</evidence>
<dbReference type="EC" id="2.4.99.28" evidence="11"/>
<gene>
    <name evidence="11" type="primary">mtgA</name>
    <name evidence="14" type="ORF">T9A_02196</name>
</gene>
<comment type="caution">
    <text evidence="14">The sequence shown here is derived from an EMBL/GenBank/DDBJ whole genome shotgun (WGS) entry which is preliminary data.</text>
</comment>
<evidence type="ECO:0000256" key="6">
    <source>
        <dbReference type="ARBA" id="ARBA00022960"/>
    </source>
</evidence>
<evidence type="ECO:0000256" key="4">
    <source>
        <dbReference type="ARBA" id="ARBA00022679"/>
    </source>
</evidence>
<feature type="domain" description="Glycosyl transferase family 51" evidence="13">
    <location>
        <begin position="53"/>
        <end position="220"/>
    </location>
</feature>
<dbReference type="PANTHER" id="PTHR30400">
    <property type="entry name" value="MONOFUNCTIONAL BIOSYNTHETIC PEPTIDOGLYCAN TRANSGLYCOSYLASE"/>
    <property type="match status" value="1"/>
</dbReference>
<dbReference type="HAMAP" id="MF_00766">
    <property type="entry name" value="PGT_MtgA"/>
    <property type="match status" value="1"/>
</dbReference>
<evidence type="ECO:0000313" key="15">
    <source>
        <dbReference type="Proteomes" id="UP000029443"/>
    </source>
</evidence>
<dbReference type="SUPFAM" id="SSF53955">
    <property type="entry name" value="Lysozyme-like"/>
    <property type="match status" value="1"/>
</dbReference>
<keyword evidence="1 11" id="KW-1003">Cell membrane</keyword>
<evidence type="ECO:0000256" key="5">
    <source>
        <dbReference type="ARBA" id="ARBA00022692"/>
    </source>
</evidence>
<dbReference type="InterPro" id="IPR001264">
    <property type="entry name" value="Glyco_trans_51"/>
</dbReference>
<evidence type="ECO:0000256" key="1">
    <source>
        <dbReference type="ARBA" id="ARBA00022475"/>
    </source>
</evidence>
<feature type="compositionally biased region" description="Pro residues" evidence="12">
    <location>
        <begin position="229"/>
        <end position="238"/>
    </location>
</feature>
<comment type="catalytic activity">
    <reaction evidence="11">
        <text>[GlcNAc-(1-&gt;4)-Mur2Ac(oyl-L-Ala-gamma-D-Glu-L-Lys-D-Ala-D-Ala)](n)-di-trans,octa-cis-undecaprenyl diphosphate + beta-D-GlcNAc-(1-&gt;4)-Mur2Ac(oyl-L-Ala-gamma-D-Glu-L-Lys-D-Ala-D-Ala)-di-trans,octa-cis-undecaprenyl diphosphate = [GlcNAc-(1-&gt;4)-Mur2Ac(oyl-L-Ala-gamma-D-Glu-L-Lys-D-Ala-D-Ala)](n+1)-di-trans,octa-cis-undecaprenyl diphosphate + di-trans,octa-cis-undecaprenyl diphosphate + H(+)</text>
        <dbReference type="Rhea" id="RHEA:23708"/>
        <dbReference type="Rhea" id="RHEA-COMP:9602"/>
        <dbReference type="Rhea" id="RHEA-COMP:9603"/>
        <dbReference type="ChEBI" id="CHEBI:15378"/>
        <dbReference type="ChEBI" id="CHEBI:58405"/>
        <dbReference type="ChEBI" id="CHEBI:60033"/>
        <dbReference type="ChEBI" id="CHEBI:78435"/>
        <dbReference type="EC" id="2.4.99.28"/>
    </reaction>
</comment>
<dbReference type="Pfam" id="PF00912">
    <property type="entry name" value="Transgly"/>
    <property type="match status" value="1"/>
</dbReference>
<keyword evidence="6 11" id="KW-0133">Cell shape</keyword>
<evidence type="ECO:0000256" key="7">
    <source>
        <dbReference type="ARBA" id="ARBA00022984"/>
    </source>
</evidence>
<accession>A0ABR4WBF1</accession>
<keyword evidence="5 11" id="KW-0812">Transmembrane</keyword>
<keyword evidence="10 11" id="KW-0961">Cell wall biogenesis/degradation</keyword>
<comment type="pathway">
    <text evidence="11">Cell wall biogenesis; peptidoglycan biosynthesis.</text>
</comment>
<name>A0ABR4WBF1_9GAMM</name>
<dbReference type="InterPro" id="IPR036950">
    <property type="entry name" value="PBP_transglycosylase"/>
</dbReference>
<evidence type="ECO:0000256" key="12">
    <source>
        <dbReference type="SAM" id="MobiDB-lite"/>
    </source>
</evidence>
<dbReference type="InterPro" id="IPR011812">
    <property type="entry name" value="Pep_trsgly"/>
</dbReference>
<evidence type="ECO:0000256" key="2">
    <source>
        <dbReference type="ARBA" id="ARBA00022519"/>
    </source>
</evidence>
<keyword evidence="9 11" id="KW-0472">Membrane</keyword>
<keyword evidence="7 11" id="KW-0573">Peptidoglycan synthesis</keyword>
<reference evidence="14 15" key="1">
    <citation type="submission" date="2012-09" db="EMBL/GenBank/DDBJ databases">
        <title>Genome Sequence of alkane-degrading Bacterium Alcanivorax jadensis T9.</title>
        <authorList>
            <person name="Lai Q."/>
            <person name="Shao Z."/>
        </authorList>
    </citation>
    <scope>NUCLEOTIDE SEQUENCE [LARGE SCALE GENOMIC DNA]</scope>
    <source>
        <strain evidence="14 15">T9</strain>
    </source>
</reference>
<evidence type="ECO:0000256" key="11">
    <source>
        <dbReference type="HAMAP-Rule" id="MF_00766"/>
    </source>
</evidence>
<dbReference type="EMBL" id="ARXU01000008">
    <property type="protein sequence ID" value="KGD60719.1"/>
    <property type="molecule type" value="Genomic_DNA"/>
</dbReference>
<keyword evidence="8 11" id="KW-1133">Transmembrane helix</keyword>
<organism evidence="14 15">
    <name type="scientific">Alcanivorax jadensis T9</name>
    <dbReference type="NCBI Taxonomy" id="1177181"/>
    <lineage>
        <taxon>Bacteria</taxon>
        <taxon>Pseudomonadati</taxon>
        <taxon>Pseudomonadota</taxon>
        <taxon>Gammaproteobacteria</taxon>
        <taxon>Oceanospirillales</taxon>
        <taxon>Alcanivoracaceae</taxon>
        <taxon>Alcanivorax</taxon>
    </lineage>
</organism>
<keyword evidence="4 11" id="KW-0808">Transferase</keyword>
<feature type="region of interest" description="Disordered" evidence="12">
    <location>
        <begin position="227"/>
        <end position="247"/>
    </location>
</feature>
<dbReference type="InterPro" id="IPR023346">
    <property type="entry name" value="Lysozyme-like_dom_sf"/>
</dbReference>
<evidence type="ECO:0000256" key="8">
    <source>
        <dbReference type="ARBA" id="ARBA00022989"/>
    </source>
</evidence>
<comment type="function">
    <text evidence="11">Peptidoglycan polymerase that catalyzes glycan chain elongation from lipid-linked precursors.</text>
</comment>
<keyword evidence="3 11" id="KW-0328">Glycosyltransferase</keyword>
<dbReference type="Gene3D" id="1.10.3810.10">
    <property type="entry name" value="Biosynthetic peptidoglycan transglycosylase-like"/>
    <property type="match status" value="1"/>
</dbReference>
<sequence>MQTMTLRYRALQCLALLFVAFALSQLWYLGQVLRLQHHNPEGSAYMQRAKAQGQVQQHWRDYDQISDYLKRSVLISEDAQFTNHSGFDWQGIRYALRRNLEAGKPVAGGSTITQQLAKNLYLSGARSYTRKVQEAMIALMLEIGLSKRRILELYLNVAQWGHQIYGAEAAARHYFQVSAAELSIVQAAQLAAMLPRPNYYDFKGPTDYVQQRANWIQEQMALVRIPDPGNLPLPSPSEPDPRQGNTQ</sequence>
<evidence type="ECO:0000259" key="13">
    <source>
        <dbReference type="Pfam" id="PF00912"/>
    </source>
</evidence>
<evidence type="ECO:0000256" key="3">
    <source>
        <dbReference type="ARBA" id="ARBA00022676"/>
    </source>
</evidence>
<keyword evidence="15" id="KW-1185">Reference proteome</keyword>
<dbReference type="NCBIfam" id="TIGR02070">
    <property type="entry name" value="mono_pep_trsgly"/>
    <property type="match status" value="1"/>
</dbReference>
<comment type="subcellular location">
    <subcellularLocation>
        <location evidence="11">Cell inner membrane</location>
        <topology evidence="11">Single-pass membrane protein</topology>
    </subcellularLocation>
</comment>
<evidence type="ECO:0000256" key="10">
    <source>
        <dbReference type="ARBA" id="ARBA00023316"/>
    </source>
</evidence>
<protein>
    <recommendedName>
        <fullName evidence="11">Biosynthetic peptidoglycan transglycosylase</fullName>
        <ecNumber evidence="11">2.4.99.28</ecNumber>
    </recommendedName>
    <alternativeName>
        <fullName evidence="11">Glycan polymerase</fullName>
    </alternativeName>
    <alternativeName>
        <fullName evidence="11">Peptidoglycan glycosyltransferase MtgA</fullName>
        <shortName evidence="11">PGT</shortName>
    </alternativeName>
</protein>